<dbReference type="CDD" id="cd02439">
    <property type="entry name" value="DMB-PRT_CobT"/>
    <property type="match status" value="1"/>
</dbReference>
<dbReference type="GO" id="GO:0008939">
    <property type="term" value="F:nicotinate-nucleotide-dimethylbenzimidazole phosphoribosyltransferase activity"/>
    <property type="evidence" value="ECO:0007669"/>
    <property type="project" value="UniProtKB-EC"/>
</dbReference>
<keyword evidence="5" id="KW-0169">Cobalamin biosynthesis</keyword>
<gene>
    <name evidence="10" type="primary">cobT</name>
    <name evidence="10" type="ORF">DmAi_15970</name>
</gene>
<dbReference type="PANTHER" id="PTHR43463:SF1">
    <property type="entry name" value="NICOTINATE-NUCLEOTIDE--DIMETHYLBENZIMIDAZOLE PHOSPHORIBOSYLTRANSFERASE"/>
    <property type="match status" value="1"/>
</dbReference>
<dbReference type="Proteomes" id="UP000548726">
    <property type="component" value="Unassembled WGS sequence"/>
</dbReference>
<dbReference type="UniPathway" id="UPA00061">
    <property type="reaction ID" value="UER00516"/>
</dbReference>
<evidence type="ECO:0000256" key="4">
    <source>
        <dbReference type="ARBA" id="ARBA00015486"/>
    </source>
</evidence>
<dbReference type="Gene3D" id="1.10.1610.10">
    <property type="match status" value="2"/>
</dbReference>
<dbReference type="PANTHER" id="PTHR43463">
    <property type="entry name" value="NICOTINATE-NUCLEOTIDE--DIMETHYLBENZIMIDAZOLE PHOSPHORIBOSYLTRANSFERASE"/>
    <property type="match status" value="1"/>
</dbReference>
<dbReference type="Gene3D" id="3.40.50.10210">
    <property type="match status" value="2"/>
</dbReference>
<evidence type="ECO:0000256" key="2">
    <source>
        <dbReference type="ARBA" id="ARBA00007110"/>
    </source>
</evidence>
<dbReference type="SUPFAM" id="SSF52733">
    <property type="entry name" value="Nicotinate mononucleotide:5,6-dimethylbenzimidazole phosphoribosyltransferase (CobT)"/>
    <property type="match status" value="1"/>
</dbReference>
<dbReference type="InterPro" id="IPR003200">
    <property type="entry name" value="Nict_dMeBzImd_PRibTrfase"/>
</dbReference>
<dbReference type="OrthoDB" id="9781491at2"/>
<accession>A0A6V8I7E4</accession>
<comment type="pathway">
    <text evidence="1">Nucleoside biosynthesis; alpha-ribazole biosynthesis; alpha-ribazole from 5,6-dimethylbenzimidazole: step 1/2.</text>
</comment>
<proteinExistence type="inferred from homology"/>
<comment type="catalytic activity">
    <reaction evidence="9">
        <text>5,6-dimethylbenzimidazole + nicotinate beta-D-ribonucleotide = alpha-ribazole 5'-phosphate + nicotinate + H(+)</text>
        <dbReference type="Rhea" id="RHEA:11196"/>
        <dbReference type="ChEBI" id="CHEBI:15378"/>
        <dbReference type="ChEBI" id="CHEBI:15890"/>
        <dbReference type="ChEBI" id="CHEBI:32544"/>
        <dbReference type="ChEBI" id="CHEBI:57502"/>
        <dbReference type="ChEBI" id="CHEBI:57918"/>
        <dbReference type="EC" id="2.4.2.21"/>
    </reaction>
</comment>
<comment type="caution">
    <text evidence="10">The sequence shown here is derived from an EMBL/GenBank/DDBJ whole genome shotgun (WGS) entry which is preliminary data.</text>
</comment>
<evidence type="ECO:0000256" key="6">
    <source>
        <dbReference type="ARBA" id="ARBA00022676"/>
    </source>
</evidence>
<evidence type="ECO:0000256" key="8">
    <source>
        <dbReference type="ARBA" id="ARBA00030686"/>
    </source>
</evidence>
<protein>
    <recommendedName>
        <fullName evidence="4">Nicotinate-nucleotide--dimethylbenzimidazole phosphoribosyltransferase</fullName>
        <ecNumber evidence="3">2.4.2.21</ecNumber>
    </recommendedName>
    <alternativeName>
        <fullName evidence="8">N(1)-alpha-phosphoribosyltransferase</fullName>
    </alternativeName>
</protein>
<dbReference type="RefSeq" id="WP_086656432.1">
    <property type="nucleotide sequence ID" value="NZ_BLJP01000005.1"/>
</dbReference>
<dbReference type="EC" id="2.4.2.21" evidence="3"/>
<name>A0A6V8I7E4_9PROT</name>
<comment type="similarity">
    <text evidence="2">Belongs to the CobT family.</text>
</comment>
<dbReference type="InterPro" id="IPR036087">
    <property type="entry name" value="Nict_dMeBzImd_PRibTrfase_sf"/>
</dbReference>
<keyword evidence="6 10" id="KW-0328">Glycosyltransferase</keyword>
<evidence type="ECO:0000256" key="5">
    <source>
        <dbReference type="ARBA" id="ARBA00022573"/>
    </source>
</evidence>
<dbReference type="AlphaFoldDB" id="A0A6V8I7E4"/>
<reference evidence="10 11" key="1">
    <citation type="journal article" date="2020" name="Cell Rep.">
        <title>Local necrotic cells trigger systemic immune activation via gut microbiome dysbiosis in Drosophila.</title>
        <authorList>
            <person name="Kosakamoto H."/>
            <person name="Yamauchi T."/>
            <person name="Akuzawa-Tokita Y."/>
            <person name="Nishimura K."/>
            <person name="Soga T."/>
            <person name="Murakami T."/>
            <person name="Mori H."/>
            <person name="Yamamoto K."/>
            <person name="Miyazaki R."/>
            <person name="Koto A."/>
            <person name="Miura M."/>
            <person name="Obata F."/>
        </authorList>
    </citation>
    <scope>NUCLEOTIDE SEQUENCE [LARGE SCALE GENOMIC DNA]</scope>
    <source>
        <strain evidence="10 11">Ai</strain>
    </source>
</reference>
<evidence type="ECO:0000256" key="1">
    <source>
        <dbReference type="ARBA" id="ARBA00005049"/>
    </source>
</evidence>
<evidence type="ECO:0000313" key="10">
    <source>
        <dbReference type="EMBL" id="GFE93538.1"/>
    </source>
</evidence>
<keyword evidence="11" id="KW-1185">Reference proteome</keyword>
<evidence type="ECO:0000256" key="7">
    <source>
        <dbReference type="ARBA" id="ARBA00022679"/>
    </source>
</evidence>
<keyword evidence="7 10" id="KW-0808">Transferase</keyword>
<sequence>MKKSLLRDPKPSIDSLAALRAACLALPEADATARRSIEAHEAELTKPAGSLGRLEELTQWLGGWQKRAQPRLDRVQILIFAGNHGVVRQGVSPWPQDVTAQMVQNFESGGAAINQLARVAGATLQVVPVRGLAATADFTTAPAMTEEAFLDAVQTGYDAVPHACDLLCLGEMGIGNTTAAAALAAALFGGTGADWAGRGTGLDAPGVAHKARVIDAALAHHKAEMAATQGASAAESEHAKRLGAVTPAYDPLEIARRLGGYELAALLGATLAARHSGIPVLLDGFVCTAAVAPLARLAASDAEAKAEAGTETGTEACAGLEDQARNGAATGGLAHTRLSHCSAEAGHARLAEKLGLVPLLDLGLRLGEASGAALAVPLLRAAVACHNGMATFAQAAVSGRTE</sequence>
<organism evidence="10 11">
    <name type="scientific">Acetobacter persici</name>
    <dbReference type="NCBI Taxonomy" id="1076596"/>
    <lineage>
        <taxon>Bacteria</taxon>
        <taxon>Pseudomonadati</taxon>
        <taxon>Pseudomonadota</taxon>
        <taxon>Alphaproteobacteria</taxon>
        <taxon>Acetobacterales</taxon>
        <taxon>Acetobacteraceae</taxon>
        <taxon>Acetobacter</taxon>
    </lineage>
</organism>
<dbReference type="GO" id="GO:0009236">
    <property type="term" value="P:cobalamin biosynthetic process"/>
    <property type="evidence" value="ECO:0007669"/>
    <property type="project" value="UniProtKB-KW"/>
</dbReference>
<dbReference type="Pfam" id="PF02277">
    <property type="entry name" value="DBI_PRT"/>
    <property type="match status" value="2"/>
</dbReference>
<dbReference type="InterPro" id="IPR023195">
    <property type="entry name" value="Nict_dMeBzImd_PRibTrfase_N"/>
</dbReference>
<evidence type="ECO:0000256" key="9">
    <source>
        <dbReference type="ARBA" id="ARBA00047340"/>
    </source>
</evidence>
<evidence type="ECO:0000256" key="3">
    <source>
        <dbReference type="ARBA" id="ARBA00011991"/>
    </source>
</evidence>
<evidence type="ECO:0000313" key="11">
    <source>
        <dbReference type="Proteomes" id="UP000548726"/>
    </source>
</evidence>
<dbReference type="EMBL" id="BLJP01000005">
    <property type="protein sequence ID" value="GFE93538.1"/>
    <property type="molecule type" value="Genomic_DNA"/>
</dbReference>